<accession>A0ABR0QJ13</accession>
<dbReference type="PANTHER" id="PTHR47266">
    <property type="entry name" value="ENDONUCLEASE-RELATED"/>
    <property type="match status" value="1"/>
</dbReference>
<proteinExistence type="predicted"/>
<comment type="caution">
    <text evidence="2">The sequence shown here is derived from an EMBL/GenBank/DDBJ whole genome shotgun (WGS) entry which is preliminary data.</text>
</comment>
<dbReference type="Gene3D" id="1.10.340.70">
    <property type="match status" value="1"/>
</dbReference>
<sequence length="252" mass="29426">MELDEVEIKDSFLEEQFFAISDFEVPWFADIANFLAANIIPKGLTHQQKKRFFNDVKNYFWDDPFLFCRCADQVIRRCVTRSETSKILEHCYSGPTGGHYSGTKTAHKILESGFYWPSLFKDPNRYVTSCDKFQRTGNISKRDEMPQNYTLSCEIFDIWGINFMGPFPNSYGNKYILVAIDYMSKWVEAQALPTNDARVVVRFLKRLFSRFGTPRAIISDRGTHFCNTQFEKTLKKYGAHHRIATLYHPQTN</sequence>
<dbReference type="InterPro" id="IPR041588">
    <property type="entry name" value="Integrase_H2C2"/>
</dbReference>
<keyword evidence="3" id="KW-1185">Reference proteome</keyword>
<dbReference type="Gene3D" id="3.30.420.10">
    <property type="entry name" value="Ribonuclease H-like superfamily/Ribonuclease H"/>
    <property type="match status" value="1"/>
</dbReference>
<name>A0ABR0QJ13_GOSAR</name>
<evidence type="ECO:0000313" key="3">
    <source>
        <dbReference type="Proteomes" id="UP001358586"/>
    </source>
</evidence>
<dbReference type="InterPro" id="IPR052160">
    <property type="entry name" value="Gypsy_RT_Integrase-like"/>
</dbReference>
<protein>
    <recommendedName>
        <fullName evidence="1">Integrase catalytic domain-containing protein</fullName>
    </recommendedName>
</protein>
<feature type="domain" description="Integrase catalytic" evidence="1">
    <location>
        <begin position="142"/>
        <end position="252"/>
    </location>
</feature>
<dbReference type="InterPro" id="IPR036397">
    <property type="entry name" value="RNaseH_sf"/>
</dbReference>
<dbReference type="SUPFAM" id="SSF53098">
    <property type="entry name" value="Ribonuclease H-like"/>
    <property type="match status" value="1"/>
</dbReference>
<dbReference type="Proteomes" id="UP001358586">
    <property type="component" value="Chromosome 3"/>
</dbReference>
<dbReference type="InterPro" id="IPR001584">
    <property type="entry name" value="Integrase_cat-core"/>
</dbReference>
<reference evidence="2 3" key="1">
    <citation type="submission" date="2023-03" db="EMBL/GenBank/DDBJ databases">
        <title>WGS of Gossypium arboreum.</title>
        <authorList>
            <person name="Yu D."/>
        </authorList>
    </citation>
    <scope>NUCLEOTIDE SEQUENCE [LARGE SCALE GENOMIC DNA]</scope>
    <source>
        <tissue evidence="2">Leaf</tissue>
    </source>
</reference>
<dbReference type="Pfam" id="PF17921">
    <property type="entry name" value="Integrase_H2C2"/>
    <property type="match status" value="1"/>
</dbReference>
<gene>
    <name evidence="2" type="ORF">PVK06_008067</name>
</gene>
<dbReference type="InterPro" id="IPR012337">
    <property type="entry name" value="RNaseH-like_sf"/>
</dbReference>
<dbReference type="Pfam" id="PF00665">
    <property type="entry name" value="rve"/>
    <property type="match status" value="1"/>
</dbReference>
<dbReference type="EMBL" id="JARKNE010000003">
    <property type="protein sequence ID" value="KAK5839291.1"/>
    <property type="molecule type" value="Genomic_DNA"/>
</dbReference>
<evidence type="ECO:0000259" key="1">
    <source>
        <dbReference type="PROSITE" id="PS50994"/>
    </source>
</evidence>
<organism evidence="2 3">
    <name type="scientific">Gossypium arboreum</name>
    <name type="common">Tree cotton</name>
    <name type="synonym">Gossypium nanking</name>
    <dbReference type="NCBI Taxonomy" id="29729"/>
    <lineage>
        <taxon>Eukaryota</taxon>
        <taxon>Viridiplantae</taxon>
        <taxon>Streptophyta</taxon>
        <taxon>Embryophyta</taxon>
        <taxon>Tracheophyta</taxon>
        <taxon>Spermatophyta</taxon>
        <taxon>Magnoliopsida</taxon>
        <taxon>eudicotyledons</taxon>
        <taxon>Gunneridae</taxon>
        <taxon>Pentapetalae</taxon>
        <taxon>rosids</taxon>
        <taxon>malvids</taxon>
        <taxon>Malvales</taxon>
        <taxon>Malvaceae</taxon>
        <taxon>Malvoideae</taxon>
        <taxon>Gossypium</taxon>
    </lineage>
</organism>
<dbReference type="PROSITE" id="PS50994">
    <property type="entry name" value="INTEGRASE"/>
    <property type="match status" value="1"/>
</dbReference>
<evidence type="ECO:0000313" key="2">
    <source>
        <dbReference type="EMBL" id="KAK5839291.1"/>
    </source>
</evidence>